<protein>
    <recommendedName>
        <fullName evidence="5">WAP domain-containing protein</fullName>
    </recommendedName>
</protein>
<accession>A0A653CK49</accession>
<feature type="signal peptide" evidence="2">
    <location>
        <begin position="1"/>
        <end position="20"/>
    </location>
</feature>
<evidence type="ECO:0000256" key="1">
    <source>
        <dbReference type="SAM" id="MobiDB-lite"/>
    </source>
</evidence>
<dbReference type="AlphaFoldDB" id="A0A653CK49"/>
<dbReference type="EMBL" id="CAACVG010008020">
    <property type="protein sequence ID" value="VEN48076.1"/>
    <property type="molecule type" value="Genomic_DNA"/>
</dbReference>
<feature type="compositionally biased region" description="Acidic residues" evidence="1">
    <location>
        <begin position="56"/>
        <end position="67"/>
    </location>
</feature>
<evidence type="ECO:0000313" key="3">
    <source>
        <dbReference type="EMBL" id="VEN48076.1"/>
    </source>
</evidence>
<evidence type="ECO:0008006" key="5">
    <source>
        <dbReference type="Google" id="ProtNLM"/>
    </source>
</evidence>
<sequence length="327" mass="37185">MKYVLFVFILAVSYLELCSASVENCYNACPPSSYCKNGVCILPKRPKPKLSTLPPETEEPETEEPETEEPKTEEPDTEEPETEEPETEEPETEELDTKLPETEREITPSEKIFTFPTGEEEEAEEEEEEDRIISEEEDTTKPADSKNCYNACPPGSYCKNGVCILPKRPKPKFSTLPPETEPPETEEPETEEPDTEEPDTKEPETEEPETEEPETEELDTELPASERGITFSEKIFTFPIEEEEEQDRIISEEKENCHNACPPGSYCKNGICILPKRPKPKPSTLPPETEEPETEESETEEPETEEPETEPTEVEPSTTEDYLYFGV</sequence>
<feature type="compositionally biased region" description="Acidic residues" evidence="1">
    <location>
        <begin position="118"/>
        <end position="130"/>
    </location>
</feature>
<feature type="chain" id="PRO_5025025217" description="WAP domain-containing protein" evidence="2">
    <location>
        <begin position="21"/>
        <end position="327"/>
    </location>
</feature>
<dbReference type="Proteomes" id="UP000410492">
    <property type="component" value="Unassembled WGS sequence"/>
</dbReference>
<evidence type="ECO:0000313" key="4">
    <source>
        <dbReference type="Proteomes" id="UP000410492"/>
    </source>
</evidence>
<feature type="region of interest" description="Disordered" evidence="1">
    <location>
        <begin position="46"/>
        <end position="153"/>
    </location>
</feature>
<feature type="compositionally biased region" description="Acidic residues" evidence="1">
    <location>
        <begin position="204"/>
        <end position="220"/>
    </location>
</feature>
<feature type="compositionally biased region" description="Basic and acidic residues" evidence="1">
    <location>
        <begin position="131"/>
        <end position="144"/>
    </location>
</feature>
<proteinExistence type="predicted"/>
<name>A0A653CK49_CALMS</name>
<gene>
    <name evidence="3" type="ORF">CALMAC_LOCUS9662</name>
</gene>
<feature type="compositionally biased region" description="Acidic residues" evidence="1">
    <location>
        <begin position="181"/>
        <end position="197"/>
    </location>
</feature>
<feature type="region of interest" description="Disordered" evidence="1">
    <location>
        <begin position="168"/>
        <end position="251"/>
    </location>
</feature>
<keyword evidence="2" id="KW-0732">Signal</keyword>
<evidence type="ECO:0000256" key="2">
    <source>
        <dbReference type="SAM" id="SignalP"/>
    </source>
</evidence>
<feature type="region of interest" description="Disordered" evidence="1">
    <location>
        <begin position="272"/>
        <end position="327"/>
    </location>
</feature>
<feature type="compositionally biased region" description="Acidic residues" evidence="1">
    <location>
        <begin position="288"/>
        <end position="313"/>
    </location>
</feature>
<feature type="compositionally biased region" description="Acidic residues" evidence="1">
    <location>
        <begin position="75"/>
        <end position="94"/>
    </location>
</feature>
<organism evidence="3 4">
    <name type="scientific">Callosobruchus maculatus</name>
    <name type="common">Southern cowpea weevil</name>
    <name type="synonym">Pulse bruchid</name>
    <dbReference type="NCBI Taxonomy" id="64391"/>
    <lineage>
        <taxon>Eukaryota</taxon>
        <taxon>Metazoa</taxon>
        <taxon>Ecdysozoa</taxon>
        <taxon>Arthropoda</taxon>
        <taxon>Hexapoda</taxon>
        <taxon>Insecta</taxon>
        <taxon>Pterygota</taxon>
        <taxon>Neoptera</taxon>
        <taxon>Endopterygota</taxon>
        <taxon>Coleoptera</taxon>
        <taxon>Polyphaga</taxon>
        <taxon>Cucujiformia</taxon>
        <taxon>Chrysomeloidea</taxon>
        <taxon>Chrysomelidae</taxon>
        <taxon>Bruchinae</taxon>
        <taxon>Bruchini</taxon>
        <taxon>Callosobruchus</taxon>
    </lineage>
</organism>
<reference evidence="3 4" key="1">
    <citation type="submission" date="2019-01" db="EMBL/GenBank/DDBJ databases">
        <authorList>
            <person name="Sayadi A."/>
        </authorList>
    </citation>
    <scope>NUCLEOTIDE SEQUENCE [LARGE SCALE GENOMIC DNA]</scope>
</reference>
<feature type="compositionally biased region" description="Basic and acidic residues" evidence="1">
    <location>
        <begin position="95"/>
        <end position="108"/>
    </location>
</feature>
<keyword evidence="4" id="KW-1185">Reference proteome</keyword>